<evidence type="ECO:0000256" key="4">
    <source>
        <dbReference type="PROSITE-ProRule" id="PRU00339"/>
    </source>
</evidence>
<evidence type="ECO:0000259" key="5">
    <source>
        <dbReference type="PROSITE" id="PS50109"/>
    </source>
</evidence>
<dbReference type="InterPro" id="IPR003594">
    <property type="entry name" value="HATPase_dom"/>
</dbReference>
<feature type="repeat" description="TPR" evidence="4">
    <location>
        <begin position="229"/>
        <end position="262"/>
    </location>
</feature>
<dbReference type="SUPFAM" id="SSF48452">
    <property type="entry name" value="TPR-like"/>
    <property type="match status" value="1"/>
</dbReference>
<dbReference type="Gene3D" id="1.10.287.130">
    <property type="match status" value="1"/>
</dbReference>
<dbReference type="SUPFAM" id="SSF47384">
    <property type="entry name" value="Homodimeric domain of signal transducing histidine kinase"/>
    <property type="match status" value="1"/>
</dbReference>
<dbReference type="EMBL" id="JAJIRN010000009">
    <property type="protein sequence ID" value="MCV2370317.1"/>
    <property type="molecule type" value="Genomic_DNA"/>
</dbReference>
<dbReference type="Gene3D" id="1.25.40.10">
    <property type="entry name" value="Tetratricopeptide repeat domain"/>
    <property type="match status" value="1"/>
</dbReference>
<dbReference type="Pfam" id="PF02518">
    <property type="entry name" value="HATPase_c"/>
    <property type="match status" value="1"/>
</dbReference>
<evidence type="ECO:0000256" key="3">
    <source>
        <dbReference type="ARBA" id="ARBA00022553"/>
    </source>
</evidence>
<dbReference type="PROSITE" id="PS50109">
    <property type="entry name" value="HIS_KIN"/>
    <property type="match status" value="1"/>
</dbReference>
<name>A0ABT2YJY7_9BURK</name>
<keyword evidence="6" id="KW-0808">Transferase</keyword>
<dbReference type="InterPro" id="IPR011990">
    <property type="entry name" value="TPR-like_helical_dom_sf"/>
</dbReference>
<evidence type="ECO:0000256" key="2">
    <source>
        <dbReference type="ARBA" id="ARBA00012438"/>
    </source>
</evidence>
<evidence type="ECO:0000256" key="1">
    <source>
        <dbReference type="ARBA" id="ARBA00000085"/>
    </source>
</evidence>
<accession>A0ABT2YJY7</accession>
<dbReference type="PANTHER" id="PTHR43065">
    <property type="entry name" value="SENSOR HISTIDINE KINASE"/>
    <property type="match status" value="1"/>
</dbReference>
<reference evidence="6 7" key="1">
    <citation type="submission" date="2021-11" db="EMBL/GenBank/DDBJ databases">
        <authorList>
            <person name="Liang Q."/>
            <person name="Mou H."/>
            <person name="Liu Z."/>
        </authorList>
    </citation>
    <scope>NUCLEOTIDE SEQUENCE [LARGE SCALE GENOMIC DNA]</scope>
    <source>
        <strain evidence="6 7">CHU3</strain>
    </source>
</reference>
<keyword evidence="3" id="KW-0597">Phosphoprotein</keyword>
<gene>
    <name evidence="6" type="ORF">LNV07_19740</name>
</gene>
<feature type="domain" description="Histidine kinase" evidence="5">
    <location>
        <begin position="700"/>
        <end position="932"/>
    </location>
</feature>
<dbReference type="InterPro" id="IPR019734">
    <property type="entry name" value="TPR_rpt"/>
</dbReference>
<dbReference type="InterPro" id="IPR036890">
    <property type="entry name" value="HATPase_C_sf"/>
</dbReference>
<dbReference type="InterPro" id="IPR003661">
    <property type="entry name" value="HisK_dim/P_dom"/>
</dbReference>
<comment type="catalytic activity">
    <reaction evidence="1">
        <text>ATP + protein L-histidine = ADP + protein N-phospho-L-histidine.</text>
        <dbReference type="EC" id="2.7.13.3"/>
    </reaction>
</comment>
<dbReference type="Gene3D" id="3.30.565.10">
    <property type="entry name" value="Histidine kinase-like ATPase, C-terminal domain"/>
    <property type="match status" value="1"/>
</dbReference>
<dbReference type="SUPFAM" id="SSF55781">
    <property type="entry name" value="GAF domain-like"/>
    <property type="match status" value="1"/>
</dbReference>
<dbReference type="InterPro" id="IPR029016">
    <property type="entry name" value="GAF-like_dom_sf"/>
</dbReference>
<dbReference type="InterPro" id="IPR005467">
    <property type="entry name" value="His_kinase_dom"/>
</dbReference>
<dbReference type="CDD" id="cd00082">
    <property type="entry name" value="HisKA"/>
    <property type="match status" value="1"/>
</dbReference>
<keyword evidence="7" id="KW-1185">Reference proteome</keyword>
<proteinExistence type="predicted"/>
<dbReference type="GO" id="GO:0016301">
    <property type="term" value="F:kinase activity"/>
    <property type="evidence" value="ECO:0007669"/>
    <property type="project" value="UniProtKB-KW"/>
</dbReference>
<dbReference type="InterPro" id="IPR004358">
    <property type="entry name" value="Sig_transdc_His_kin-like_C"/>
</dbReference>
<dbReference type="SMART" id="SM00065">
    <property type="entry name" value="GAF"/>
    <property type="match status" value="1"/>
</dbReference>
<dbReference type="RefSeq" id="WP_263572904.1">
    <property type="nucleotide sequence ID" value="NZ_JAJIRN010000009.1"/>
</dbReference>
<dbReference type="SMART" id="SM00028">
    <property type="entry name" value="TPR"/>
    <property type="match status" value="4"/>
</dbReference>
<protein>
    <recommendedName>
        <fullName evidence="2">histidine kinase</fullName>
        <ecNumber evidence="2">2.7.13.3</ecNumber>
    </recommendedName>
</protein>
<organism evidence="6 7">
    <name type="scientific">Roseateles oligotrophus</name>
    <dbReference type="NCBI Taxonomy" id="1769250"/>
    <lineage>
        <taxon>Bacteria</taxon>
        <taxon>Pseudomonadati</taxon>
        <taxon>Pseudomonadota</taxon>
        <taxon>Betaproteobacteria</taxon>
        <taxon>Burkholderiales</taxon>
        <taxon>Sphaerotilaceae</taxon>
        <taxon>Roseateles</taxon>
    </lineage>
</organism>
<dbReference type="Proteomes" id="UP001209701">
    <property type="component" value="Unassembled WGS sequence"/>
</dbReference>
<comment type="caution">
    <text evidence="6">The sequence shown here is derived from an EMBL/GenBank/DDBJ whole genome shotgun (WGS) entry which is preliminary data.</text>
</comment>
<sequence length="933" mass="101629">MEFCSADSSLVHWESMLAAGGAVETTQERLLLAWSLRQRDTRRALAYAMDVEGLLDSTDWPAAEISRTRARLSLLRAEAHLLLGQMDQAATQLAQARGLFESLSDSLGLADLHWLAHYLAADLGDSTGLRAELSLAIDWAERGGDGQRSLLFQANLARAEIFVDQAAAESHWLKYLPAEGQAQSAMAEAALADFRGLLAAMTGQLLHSIKAWSEAFELAMQTGQIRRAITLATNLGHTYTKMSDFQTAMEWLKRGLDLSRSARWPSMISLCLAHTGEALRHLEQLNDARDLLVECLALTGAQPSSRTHALALSYLGHTELDSGQAAAAQQAFTALMQAGIAVCSLDLQINARLGLARAALMQAQFALACEQAELGLQLARAQHEPSAELDLLWVLADIQRDEGASIAELEPHRKTLAWYELALQRASTMEGFTPPPKLLDAAAKAYARVGDFERAYLHSLRASEGRQRSFNEEAAKRSSALQAHHQIERARAESEHLRRLAESEAARFQLLHDSHEVLLHLGQIGQEITNELVAERIFEVMERHIHALLDAPCMAIYLLDAKGQQLNCAFGMEDGVGFVDPPIPMSSPRSLTVRCVNERKEFLFGDASSAGLGEQVPGTSSQQSVIFVPLQVGERVTGVMTIQSPRVGAFGERQQIIFRSLCSYIAIALDNAAAYQRLSDLQKQLMAQEKLAALGSMVAGVAHELNTPIGNSLLIASTLLDATQDFSRQVEQQALKRSEWQQYASRAVDGLAVINRSMESAAALVRSFKQVAVDRSSEQRRRFDLAELCEQCGQTMAMQISRAGRQLQLNVPAGMQLDSYPGALSQVLIILISNALLHAFEGRVGGRIELGAEAAEDGRFDLWVRDDGVGMSPAMLERVFDPFFTTKFGQGGSGLGLSIGHNLVTHVLGGSLGVSSQEGVGSCFRLGLPRAAP</sequence>
<keyword evidence="6" id="KW-0418">Kinase</keyword>
<dbReference type="Gene3D" id="3.30.450.40">
    <property type="match status" value="1"/>
</dbReference>
<keyword evidence="4" id="KW-0802">TPR repeat</keyword>
<dbReference type="PROSITE" id="PS50005">
    <property type="entry name" value="TPR"/>
    <property type="match status" value="1"/>
</dbReference>
<dbReference type="InterPro" id="IPR036097">
    <property type="entry name" value="HisK_dim/P_sf"/>
</dbReference>
<evidence type="ECO:0000313" key="6">
    <source>
        <dbReference type="EMBL" id="MCV2370317.1"/>
    </source>
</evidence>
<dbReference type="PRINTS" id="PR00344">
    <property type="entry name" value="BCTRLSENSOR"/>
</dbReference>
<dbReference type="EC" id="2.7.13.3" evidence="2"/>
<dbReference type="Pfam" id="PF13492">
    <property type="entry name" value="GAF_3"/>
    <property type="match status" value="1"/>
</dbReference>
<dbReference type="InterPro" id="IPR003018">
    <property type="entry name" value="GAF"/>
</dbReference>
<dbReference type="SMART" id="SM00387">
    <property type="entry name" value="HATPase_c"/>
    <property type="match status" value="1"/>
</dbReference>
<evidence type="ECO:0000313" key="7">
    <source>
        <dbReference type="Proteomes" id="UP001209701"/>
    </source>
</evidence>
<dbReference type="SUPFAM" id="SSF55874">
    <property type="entry name" value="ATPase domain of HSP90 chaperone/DNA topoisomerase II/histidine kinase"/>
    <property type="match status" value="1"/>
</dbReference>